<feature type="domain" description="G-protein coupled receptors family 1 profile" evidence="13">
    <location>
        <begin position="27"/>
        <end position="290"/>
    </location>
</feature>
<feature type="transmembrane region" description="Helical" evidence="12">
    <location>
        <begin position="456"/>
        <end position="476"/>
    </location>
</feature>
<sequence length="629" mass="71269">WRISRPPYVQISMFFCMAITIMMTVIGNIFVIISIAHFKQLHTPTNHLILSLAMCDFLLGIFVMPLSSMRSVYSCWFLSDFMCKVHTGMDIMLSTASIFHLTCVSAERFCAVCSPLTYRSRFRSATVLLLVSASWVFSAAFAYAMVFGELNLKGSEDFYESNMRCVGGCHVFFSHGSAVVTSMVSFFIPGLIIFAIYSRIYIVARSQARSINILANQLRMHSPKPGVFRYRTRKGTMTLAIVVGVFLICWTPFFLCNIIDPFVDYTISPVLIDALVWFGYLNSALNPFIYAFLYPWFRKALKIIVKAQNSCLLEVEDLIEYCYPESNVSCVKISHNVVAKTVLYSVLVFAMAITILGNSVVIISIMHFKQLHTPTNILVMSLALVDLLLGITVMPFSMLRTVDGCWYFGKEYCYWHSNFDFLFTGASIFHLIFIAIDRYHAVCYPLQYPTRITLPVAGLMAALSWILATVYAFSTVGTKANEANLEEYIAAMDCFGNCSFLVNIVCASISTTLFFILPICVMIGLYAQIFLVSEKHAKKMEGTKQTRADMNSNKILQKVKHEKKAAKTLGIVVGAFNLCWMPYFITSVVDPLYNFTTPDIVYDLFNWLGYINSTLNPIIYGLFYPWFRK</sequence>
<evidence type="ECO:0000256" key="5">
    <source>
        <dbReference type="ARBA" id="ARBA00023040"/>
    </source>
</evidence>
<feature type="non-terminal residue" evidence="14">
    <location>
        <position position="1"/>
    </location>
</feature>
<evidence type="ECO:0000313" key="14">
    <source>
        <dbReference type="EMBL" id="KAF7694508.1"/>
    </source>
</evidence>
<feature type="transmembrane region" description="Helical" evidence="12">
    <location>
        <begin position="605"/>
        <end position="627"/>
    </location>
</feature>
<dbReference type="CDD" id="cd15055">
    <property type="entry name" value="7tmA_TAARs"/>
    <property type="match status" value="1"/>
</dbReference>
<dbReference type="PROSITE" id="PS00237">
    <property type="entry name" value="G_PROTEIN_RECEP_F1_1"/>
    <property type="match status" value="2"/>
</dbReference>
<dbReference type="PROSITE" id="PS50262">
    <property type="entry name" value="G_PROTEIN_RECEP_F1_2"/>
    <property type="match status" value="2"/>
</dbReference>
<keyword evidence="6 12" id="KW-0472">Membrane</keyword>
<reference evidence="14" key="1">
    <citation type="submission" date="2020-08" db="EMBL/GenBank/DDBJ databases">
        <title>Chromosome-level assembly of Southern catfish (Silurus meridionalis) provides insights into visual adaptation to the nocturnal and benthic lifestyles.</title>
        <authorList>
            <person name="Zhang Y."/>
            <person name="Wang D."/>
            <person name="Peng Z."/>
        </authorList>
    </citation>
    <scope>NUCLEOTIDE SEQUENCE</scope>
    <source>
        <strain evidence="14">SWU-2019-XX</strain>
        <tissue evidence="14">Muscle</tissue>
    </source>
</reference>
<proteinExistence type="inferred from homology"/>
<protein>
    <recommendedName>
        <fullName evidence="13">G-protein coupled receptors family 1 profile domain-containing protein</fullName>
    </recommendedName>
</protein>
<name>A0A8T0ATY4_SILME</name>
<feature type="transmembrane region" description="Helical" evidence="12">
    <location>
        <begin position="565"/>
        <end position="585"/>
    </location>
</feature>
<feature type="transmembrane region" description="Helical" evidence="12">
    <location>
        <begin position="511"/>
        <end position="532"/>
    </location>
</feature>
<evidence type="ECO:0000256" key="7">
    <source>
        <dbReference type="ARBA" id="ARBA00023157"/>
    </source>
</evidence>
<evidence type="ECO:0000256" key="11">
    <source>
        <dbReference type="RuleBase" id="RU000688"/>
    </source>
</evidence>
<dbReference type="AlphaFoldDB" id="A0A8T0ATY4"/>
<dbReference type="PANTHER" id="PTHR24249:SF307">
    <property type="entry name" value="TRACE AMINE-ASSOCIATED RECEPTOR 5"/>
    <property type="match status" value="1"/>
</dbReference>
<keyword evidence="2" id="KW-1003">Cell membrane</keyword>
<comment type="subcellular location">
    <subcellularLocation>
        <location evidence="1">Cell membrane</location>
        <topology evidence="1">Multi-pass membrane protein</topology>
    </subcellularLocation>
</comment>
<feature type="transmembrane region" description="Helical" evidence="12">
    <location>
        <begin position="12"/>
        <end position="36"/>
    </location>
</feature>
<dbReference type="PRINTS" id="PR01831">
    <property type="entry name" value="TRACEAMINE1R"/>
</dbReference>
<dbReference type="SMART" id="SM01381">
    <property type="entry name" value="7TM_GPCR_Srsx"/>
    <property type="match status" value="1"/>
</dbReference>
<evidence type="ECO:0000256" key="8">
    <source>
        <dbReference type="ARBA" id="ARBA00023170"/>
    </source>
</evidence>
<accession>A0A8T0ATY4</accession>
<feature type="transmembrane region" description="Helical" evidence="12">
    <location>
        <begin position="377"/>
        <end position="399"/>
    </location>
</feature>
<dbReference type="InterPro" id="IPR017452">
    <property type="entry name" value="GPCR_Rhodpsn_7TM"/>
</dbReference>
<feature type="domain" description="G-protein coupled receptors family 1 profile" evidence="13">
    <location>
        <begin position="357"/>
        <end position="620"/>
    </location>
</feature>
<dbReference type="InterPro" id="IPR050569">
    <property type="entry name" value="TAAR"/>
</dbReference>
<evidence type="ECO:0000256" key="2">
    <source>
        <dbReference type="ARBA" id="ARBA00022475"/>
    </source>
</evidence>
<dbReference type="PANTHER" id="PTHR24249">
    <property type="entry name" value="HISTAMINE RECEPTOR-RELATED G-PROTEIN COUPLED RECEPTOR"/>
    <property type="match status" value="1"/>
</dbReference>
<keyword evidence="4 12" id="KW-1133">Transmembrane helix</keyword>
<dbReference type="Pfam" id="PF00001">
    <property type="entry name" value="7tm_1"/>
    <property type="match status" value="2"/>
</dbReference>
<dbReference type="FunFam" id="1.20.1070.10:FF:000030">
    <property type="entry name" value="trace amine-associated receptor 1"/>
    <property type="match status" value="2"/>
</dbReference>
<keyword evidence="9" id="KW-0325">Glycoprotein</keyword>
<feature type="transmembrane region" description="Helical" evidence="12">
    <location>
        <begin position="48"/>
        <end position="66"/>
    </location>
</feature>
<keyword evidence="8 11" id="KW-0675">Receptor</keyword>
<dbReference type="InterPro" id="IPR000276">
    <property type="entry name" value="GPCR_Rhodpsn"/>
</dbReference>
<evidence type="ECO:0000256" key="12">
    <source>
        <dbReference type="SAM" id="Phobius"/>
    </source>
</evidence>
<dbReference type="SUPFAM" id="SSF81321">
    <property type="entry name" value="Family A G protein-coupled receptor-like"/>
    <property type="match status" value="2"/>
</dbReference>
<feature type="transmembrane region" description="Helical" evidence="12">
    <location>
        <begin position="488"/>
        <end position="505"/>
    </location>
</feature>
<keyword evidence="3 11" id="KW-0812">Transmembrane</keyword>
<feature type="transmembrane region" description="Helical" evidence="12">
    <location>
        <begin position="419"/>
        <end position="436"/>
    </location>
</feature>
<evidence type="ECO:0000259" key="13">
    <source>
        <dbReference type="PROSITE" id="PS50262"/>
    </source>
</evidence>
<keyword evidence="7" id="KW-1015">Disulfide bond</keyword>
<dbReference type="PRINTS" id="PR00237">
    <property type="entry name" value="GPCRRHODOPSN"/>
</dbReference>
<keyword evidence="10 11" id="KW-0807">Transducer</keyword>
<dbReference type="Gene3D" id="1.20.1070.10">
    <property type="entry name" value="Rhodopsin 7-helix transmembrane proteins"/>
    <property type="match status" value="2"/>
</dbReference>
<evidence type="ECO:0000256" key="6">
    <source>
        <dbReference type="ARBA" id="ARBA00023136"/>
    </source>
</evidence>
<feature type="transmembrane region" description="Helical" evidence="12">
    <location>
        <begin position="275"/>
        <end position="297"/>
    </location>
</feature>
<evidence type="ECO:0000313" key="15">
    <source>
        <dbReference type="Proteomes" id="UP000606274"/>
    </source>
</evidence>
<gene>
    <name evidence="14" type="ORF">HF521_008261</name>
</gene>
<evidence type="ECO:0000256" key="3">
    <source>
        <dbReference type="ARBA" id="ARBA00022692"/>
    </source>
</evidence>
<keyword evidence="15" id="KW-1185">Reference proteome</keyword>
<keyword evidence="5 11" id="KW-0297">G-protein coupled receptor</keyword>
<evidence type="ECO:0000256" key="1">
    <source>
        <dbReference type="ARBA" id="ARBA00004651"/>
    </source>
</evidence>
<organism evidence="14 15">
    <name type="scientific">Silurus meridionalis</name>
    <name type="common">Southern catfish</name>
    <name type="synonym">Silurus soldatovi meridionalis</name>
    <dbReference type="NCBI Taxonomy" id="175797"/>
    <lineage>
        <taxon>Eukaryota</taxon>
        <taxon>Metazoa</taxon>
        <taxon>Chordata</taxon>
        <taxon>Craniata</taxon>
        <taxon>Vertebrata</taxon>
        <taxon>Euteleostomi</taxon>
        <taxon>Actinopterygii</taxon>
        <taxon>Neopterygii</taxon>
        <taxon>Teleostei</taxon>
        <taxon>Ostariophysi</taxon>
        <taxon>Siluriformes</taxon>
        <taxon>Siluridae</taxon>
        <taxon>Silurus</taxon>
    </lineage>
</organism>
<dbReference type="EMBL" id="JABFDY010000018">
    <property type="protein sequence ID" value="KAF7694508.1"/>
    <property type="molecule type" value="Genomic_DNA"/>
</dbReference>
<dbReference type="GO" id="GO:0005886">
    <property type="term" value="C:plasma membrane"/>
    <property type="evidence" value="ECO:0007669"/>
    <property type="project" value="UniProtKB-SubCell"/>
</dbReference>
<dbReference type="InterPro" id="IPR009133">
    <property type="entry name" value="TAAR1"/>
</dbReference>
<evidence type="ECO:0000256" key="9">
    <source>
        <dbReference type="ARBA" id="ARBA00023180"/>
    </source>
</evidence>
<dbReference type="Proteomes" id="UP000606274">
    <property type="component" value="Unassembled WGS sequence"/>
</dbReference>
<evidence type="ECO:0000256" key="4">
    <source>
        <dbReference type="ARBA" id="ARBA00022989"/>
    </source>
</evidence>
<feature type="transmembrane region" description="Helical" evidence="12">
    <location>
        <begin position="237"/>
        <end position="255"/>
    </location>
</feature>
<feature type="non-terminal residue" evidence="14">
    <location>
        <position position="629"/>
    </location>
</feature>
<dbReference type="PRINTS" id="PR01830">
    <property type="entry name" value="TRACEAMINER"/>
</dbReference>
<feature type="transmembrane region" description="Helical" evidence="12">
    <location>
        <begin position="127"/>
        <end position="146"/>
    </location>
</feature>
<dbReference type="InterPro" id="IPR009132">
    <property type="entry name" value="TAAR_fam"/>
</dbReference>
<dbReference type="CDD" id="cd15314">
    <property type="entry name" value="7tmA_TAAR1"/>
    <property type="match status" value="1"/>
</dbReference>
<dbReference type="GO" id="GO:0001594">
    <property type="term" value="F:trace-amine receptor activity"/>
    <property type="evidence" value="ECO:0007669"/>
    <property type="project" value="InterPro"/>
</dbReference>
<comment type="similarity">
    <text evidence="11">Belongs to the G-protein coupled receptor 1 family.</text>
</comment>
<feature type="transmembrane region" description="Helical" evidence="12">
    <location>
        <begin position="342"/>
        <end position="365"/>
    </location>
</feature>
<comment type="caution">
    <text evidence="14">The sequence shown here is derived from an EMBL/GenBank/DDBJ whole genome shotgun (WGS) entry which is preliminary data.</text>
</comment>
<feature type="transmembrane region" description="Helical" evidence="12">
    <location>
        <begin position="183"/>
        <end position="202"/>
    </location>
</feature>
<evidence type="ECO:0000256" key="10">
    <source>
        <dbReference type="ARBA" id="ARBA00023224"/>
    </source>
</evidence>